<feature type="compositionally biased region" description="Basic and acidic residues" evidence="12">
    <location>
        <begin position="1637"/>
        <end position="1650"/>
    </location>
</feature>
<feature type="region of interest" description="Disordered" evidence="12">
    <location>
        <begin position="619"/>
        <end position="691"/>
    </location>
</feature>
<dbReference type="GO" id="GO:0005524">
    <property type="term" value="F:ATP binding"/>
    <property type="evidence" value="ECO:0007669"/>
    <property type="project" value="UniProtKB-KW"/>
</dbReference>
<name>A0AAN6GQ36_9BASI</name>
<dbReference type="PANTHER" id="PTHR24356">
    <property type="entry name" value="SERINE/THREONINE-PROTEIN KINASE"/>
    <property type="match status" value="1"/>
</dbReference>
<dbReference type="Pfam" id="PF00069">
    <property type="entry name" value="Pkinase"/>
    <property type="match status" value="2"/>
</dbReference>
<comment type="catalytic activity">
    <reaction evidence="8">
        <text>L-threonyl-[protein] + ATP = O-phospho-L-threonyl-[protein] + ADP + H(+)</text>
        <dbReference type="Rhea" id="RHEA:46608"/>
        <dbReference type="Rhea" id="RHEA-COMP:11060"/>
        <dbReference type="Rhea" id="RHEA-COMP:11605"/>
        <dbReference type="ChEBI" id="CHEBI:15378"/>
        <dbReference type="ChEBI" id="CHEBI:30013"/>
        <dbReference type="ChEBI" id="CHEBI:30616"/>
        <dbReference type="ChEBI" id="CHEBI:61977"/>
        <dbReference type="ChEBI" id="CHEBI:456216"/>
        <dbReference type="EC" id="2.7.11.1"/>
    </reaction>
</comment>
<feature type="compositionally biased region" description="Low complexity" evidence="12">
    <location>
        <begin position="109"/>
        <end position="130"/>
    </location>
</feature>
<dbReference type="InterPro" id="IPR000961">
    <property type="entry name" value="AGC-kinase_C"/>
</dbReference>
<dbReference type="EMBL" id="JAPDMZ010000146">
    <property type="protein sequence ID" value="KAK0548007.1"/>
    <property type="molecule type" value="Genomic_DNA"/>
</dbReference>
<feature type="compositionally biased region" description="Basic and acidic residues" evidence="12">
    <location>
        <begin position="3542"/>
        <end position="3559"/>
    </location>
</feature>
<feature type="compositionally biased region" description="Low complexity" evidence="12">
    <location>
        <begin position="1388"/>
        <end position="1404"/>
    </location>
</feature>
<feature type="region of interest" description="Disordered" evidence="12">
    <location>
        <begin position="197"/>
        <end position="409"/>
    </location>
</feature>
<dbReference type="FunFam" id="3.30.200.20:FF:001008">
    <property type="entry name" value="Serine/threonine-protein kinase cek1"/>
    <property type="match status" value="1"/>
</dbReference>
<feature type="region of interest" description="Disordered" evidence="12">
    <location>
        <begin position="3258"/>
        <end position="3282"/>
    </location>
</feature>
<feature type="region of interest" description="Disordered" evidence="12">
    <location>
        <begin position="1"/>
        <end position="137"/>
    </location>
</feature>
<feature type="region of interest" description="Disordered" evidence="12">
    <location>
        <begin position="1130"/>
        <end position="1333"/>
    </location>
</feature>
<feature type="compositionally biased region" description="Polar residues" evidence="12">
    <location>
        <begin position="375"/>
        <end position="388"/>
    </location>
</feature>
<feature type="region of interest" description="Disordered" evidence="12">
    <location>
        <begin position="468"/>
        <end position="521"/>
    </location>
</feature>
<feature type="compositionally biased region" description="Polar residues" evidence="12">
    <location>
        <begin position="1489"/>
        <end position="1498"/>
    </location>
</feature>
<dbReference type="GO" id="GO:0005634">
    <property type="term" value="C:nucleus"/>
    <property type="evidence" value="ECO:0007669"/>
    <property type="project" value="TreeGrafter"/>
</dbReference>
<dbReference type="GO" id="GO:0000160">
    <property type="term" value="P:phosphorelay signal transduction system"/>
    <property type="evidence" value="ECO:0007669"/>
    <property type="project" value="InterPro"/>
</dbReference>
<feature type="compositionally biased region" description="Low complexity" evidence="12">
    <location>
        <begin position="47"/>
        <end position="75"/>
    </location>
</feature>
<dbReference type="FunFam" id="1.10.510.10:FF:000580">
    <property type="entry name" value="AGC protein kinase"/>
    <property type="match status" value="1"/>
</dbReference>
<feature type="region of interest" description="Disordered" evidence="12">
    <location>
        <begin position="715"/>
        <end position="908"/>
    </location>
</feature>
<dbReference type="EC" id="2.7.11.1" evidence="1"/>
<feature type="compositionally biased region" description="Polar residues" evidence="12">
    <location>
        <begin position="2495"/>
        <end position="2512"/>
    </location>
</feature>
<feature type="compositionally biased region" description="Polar residues" evidence="12">
    <location>
        <begin position="869"/>
        <end position="878"/>
    </location>
</feature>
<feature type="region of interest" description="Disordered" evidence="12">
    <location>
        <begin position="3174"/>
        <end position="3232"/>
    </location>
</feature>
<feature type="region of interest" description="Disordered" evidence="12">
    <location>
        <begin position="943"/>
        <end position="976"/>
    </location>
</feature>
<dbReference type="SUPFAM" id="SSF52172">
    <property type="entry name" value="CheY-like"/>
    <property type="match status" value="1"/>
</dbReference>
<feature type="compositionally biased region" description="Basic and acidic residues" evidence="12">
    <location>
        <begin position="1499"/>
        <end position="1508"/>
    </location>
</feature>
<dbReference type="InterPro" id="IPR000719">
    <property type="entry name" value="Prot_kinase_dom"/>
</dbReference>
<keyword evidence="18" id="KW-1185">Reference proteome</keyword>
<feature type="region of interest" description="Disordered" evidence="12">
    <location>
        <begin position="2001"/>
        <end position="2067"/>
    </location>
</feature>
<dbReference type="SUPFAM" id="SSF55785">
    <property type="entry name" value="PYP-like sensor domain (PAS domain)"/>
    <property type="match status" value="1"/>
</dbReference>
<dbReference type="SMART" id="SM00220">
    <property type="entry name" value="S_TKc"/>
    <property type="match status" value="1"/>
</dbReference>
<feature type="compositionally biased region" description="Polar residues" evidence="12">
    <location>
        <begin position="750"/>
        <end position="760"/>
    </location>
</feature>
<feature type="domain" description="AGC-kinase C-terminal" evidence="16">
    <location>
        <begin position="3025"/>
        <end position="3127"/>
    </location>
</feature>
<comment type="caution">
    <text evidence="17">The sequence shown here is derived from an EMBL/GenBank/DDBJ whole genome shotgun (WGS) entry which is preliminary data.</text>
</comment>
<feature type="domain" description="Response regulatory" evidence="14">
    <location>
        <begin position="3348"/>
        <end position="3466"/>
    </location>
</feature>
<feature type="region of interest" description="Disordered" evidence="12">
    <location>
        <begin position="3080"/>
        <end position="3102"/>
    </location>
</feature>
<feature type="compositionally biased region" description="Low complexity" evidence="12">
    <location>
        <begin position="202"/>
        <end position="212"/>
    </location>
</feature>
<evidence type="ECO:0000259" key="14">
    <source>
        <dbReference type="PROSITE" id="PS50110"/>
    </source>
</evidence>
<evidence type="ECO:0000256" key="4">
    <source>
        <dbReference type="ARBA" id="ARBA00022679"/>
    </source>
</evidence>
<feature type="compositionally biased region" description="Polar residues" evidence="12">
    <location>
        <begin position="1561"/>
        <end position="1571"/>
    </location>
</feature>
<gene>
    <name evidence="17" type="primary">RIM15</name>
    <name evidence="17" type="ORF">OC846_004635</name>
</gene>
<comment type="catalytic activity">
    <reaction evidence="9">
        <text>L-seryl-[protein] + ATP = O-phospho-L-seryl-[protein] + ADP + H(+)</text>
        <dbReference type="Rhea" id="RHEA:17989"/>
        <dbReference type="Rhea" id="RHEA-COMP:9863"/>
        <dbReference type="Rhea" id="RHEA-COMP:11604"/>
        <dbReference type="ChEBI" id="CHEBI:15378"/>
        <dbReference type="ChEBI" id="CHEBI:29999"/>
        <dbReference type="ChEBI" id="CHEBI:30616"/>
        <dbReference type="ChEBI" id="CHEBI:83421"/>
        <dbReference type="ChEBI" id="CHEBI:456216"/>
        <dbReference type="EC" id="2.7.11.1"/>
    </reaction>
</comment>
<dbReference type="GO" id="GO:0004674">
    <property type="term" value="F:protein serine/threonine kinase activity"/>
    <property type="evidence" value="ECO:0007669"/>
    <property type="project" value="UniProtKB-KW"/>
</dbReference>
<feature type="compositionally biased region" description="Low complexity" evidence="12">
    <location>
        <begin position="2522"/>
        <end position="2531"/>
    </location>
</feature>
<evidence type="ECO:0000256" key="1">
    <source>
        <dbReference type="ARBA" id="ARBA00012513"/>
    </source>
</evidence>
<evidence type="ECO:0000259" key="15">
    <source>
        <dbReference type="PROSITE" id="PS50112"/>
    </source>
</evidence>
<sequence length="3559" mass="373284">MSQPQRKPDDSPSGTPPKPSSMNQQRSLQRQLSQKRREQELASSSANSRHSPTSSISSSSNNSSSTGPSSVSLPHSVDHAGSLGSTARKVSVGMPSSLSQFFGPPNQPAPTGHTHHTAASPTPSSASGGSSHRRSRSLGGVLLGTDALASPIGGPDGVDPNLVAAISASGQDIPGIPLHKSSGAEHRVHPIAIVGHSPAHPHLSQQGSGAHSSSHHHYHHPESFGLSSSPSVIGSPSPASSMVGSGNLGTSATTTAPTSASGSTSHRKLNRKPSELLSVMPDTRALANTYPSMAMPTPRSGSGSSGSPAESLTSSAQIHGDAASVGSHSVSSSPAMTRASIGGHYDGQYHSHPHGPAQPTPVIGGPAAYSRSRVRSQTMAPRITSQIGHESVGGAARDAPGDTSASSLSASLGASAGAGMAAAAAAAASAAGGPPPGPRSQAQFPLADAIRLQRVPTAVRLAGDLFLPSSPVARRGGGPFSGSSDVFNMATPSGPGPAAAPLPNPNAAANPGPAPHASIPISSHGLGIGLSAERLSRHQSVTASSSSGGSAASAALPIPQTPSTTRSPSPAYPSDNPYSASQSSASGRNSPVQSLSRSVRDRMSGSFVVPPGFTLGAGFSSGPGSGTAGSETESYGGGANTSGRMGSPGRSGVKSASASRRVSGIMTGAPPSPTSRRVEPHSGRGSASAFSPLLSLSTGHMPVMGPGLAGVVPAPSPVLGPTPGGRLDLGEGALSGRREHAHGQGASIKSPPSTKSSQAESDAESMPPPPRPTSSTIPPTTALDSATQRSGPAPWIASSREVPAKVTRSPTTKSRPSSSHGGESSFSGSGGFLFSRTHSSMGTDLTAPPVPTAGPVVGGSSGKLPVSTGVPTTPSLRSAETGHVGGRRPAALSTSRPRSGAGAPITPAGTDEYSRIIVQSRNAKVQRWKTARQTMSNVAQAQALFRDPSSSTSPGLGGSSGGERTPMQRMDSTDSPSQLLAFGARPVVAGNIADAAAGLNVPVHSDSPGASAGLGMGVIPAHTGSIGASGYKTHSLERRGTIIGLVARDHEASMMQTSDSLESFGTPAAPIGARPTGGSGADASVSRDAEVSYSYYDSTPLNVDESGAGAREIEWVDWLDEYRKMKEAKLRSEQAEAESEAEHEHDQETESEFAPGTRRGSLTGTEVESVTPSERPLRKLTAESESRVESEAGDAPGPAPSEDDQEVLSTLADDGRRQEVTNRSNSEGQLGPRQRPEYLAEGYRPSPGASQEPSDQQRRAVSAGVVGPDKTRYGALATSSSSSPGKRLAPLQTEKQPRMVSLSPIPTRITSTSTQASSSTGTNTNVATGSTTGYVSARRRRNLLGTKIENWWNAVKTGFAPPDPPLRTRPAFGLGHRSPPIGSSNEMSVGAGSQSSTSAQKAASPQVTPSSSHQRSAARGSQKDSATGLSSSNAIPRPPPSRQVSQASSRADIAESAKSGASGRKGSLTSNDEVTPSPSSLGPTGTSVEPESSDASSRCSEETTGRDVGRKRHPYLSLDLDKNISSFSSSAFESMESSSHLDSSVFVPNSPRVPSPLAGVVSTSADTSPKQTFDAGRARATAAVRKGETPSPKSLSRPTTAEQPTAGPSESVAPLTTTATAASSPAETRTKSVPNVPEHRHKDEETKVSSKEITINSIRQHIRHRLAVSKESCDKELLKVIGAVSQFVEDRVAASHEVPEDEDEEDGDVVEEVFIDETDTESAIDSSTHTTAHPGDERDRRSNLSRGQSMSSTGGGGHMLSGMDSVFGDLDDLVDPDETPQPVETALEAPTPRRAVEMTAGMALPLHEGRAHPPSPLRGSIRRSSKSGGPVMPLARHKSLRHYSRSASTSRSTSRSHSPLPAGLSQTSAPSESPRLSPVRKLRPLPVEDAPMDPFIPALQDLVTVAMEVLDTPIQSLTARPGACSEIISHIQLIGQTWDENPDWPGRSWYVQLLLAVAGLSRVVEWWEAEKGFWNFDDENDQADAEPLNFILGTHHTEAMEMQDTRSSQSNAATSVMGSPARNMSVSGPRRPGGSSSPTPDALARRTVSESDSSRIMAAQHTDGDVSSQALEPVEEAPALLGKEAVNVLMELSLDGRFIYLSPAWTAVVGTDPSELYDQLVSDWLAPGDSEIFAEATRQLQMDEAHTVEVTFRLRIDPSLATTLGEDRDPNASYFQEMEGKGMLMQDRETRQSTHVMWVFKPTALPELEEDLQGDGAVKGAKQLDDKAAARVASAATISVEPLLCRICEREIPTWFFESHSEICNEIHRLEMEIAEINESLAELRRTIKGISSALVEETQPPGQTIEFRGIPLTTPPPSSHPPSALEGLNKSVAPKQVNHMAVRKAHLRAIDGMLQMLQTAKDISTPAIKEETAAEPIERQRLLTPTSESKMVQVHQWRPPRLDDAAIDSMIAEVESAVRAKLSGVNRMRNTIVYVERVRQEWEDRVDNALQMAQQGSDSGSSETASSEEHEEVLADVEEEGPEQEESGEVSVGDQSADSQARGNAASSLLQEPQEEKGTPDDSTSGSTTDQSLIPPANISPTTLPAPLPPAVASATPGISSDTSMQRSRRASHMPGTSGETSPHHGPSDGRSSASARRPSTTHRSPHFSAMPLSPRLPPSAPSSRPTASSIRDFEVIKPISKGAFGSVFLAKKKTTGDYFAIKVLKKSDMIAKNQITNVKAERSILMGQTTSPFVVKLYFTFQSQDFLYLVMEYLPGGDCASLCKNLGCLSEEWARQYIAEVVNGLEQLHEKGVVHRDMKPDNLLIDQRGHLKLTDFGLSKIGLLGRQTQTVGAQTMGHSKSDSAASSNPPSSSRSDLGNPSANPQKLNRSEGLSDFGTSPLATTPGSANIFRAQTFFAPAQRGRIVSSSTDVSDSSGSEGPSSLLRPIPSANILESPVTAFGSHTLPSESASARNPQGSRKFVGTPDYLAPESILGIGMDDMAVDWWALGVILYEFLYGIPPFHAETPDRVFDNILSRRIDWDEDVEISPAARDLMERLMCTDPQKRLGAKGADEVKQHPFFEGIDWENVAAGEGPFVPHVADPESTDYFDLRGAAFQEFTEEELRISSTQEFANALQRNSRIIEPTRPPSRLKSSKAEKESADAAVDDFGSFSFKNLPVLKQANDEMIRKMRNDQMPPMAQAIESTIAHSRHRSLSGKAGKSRSNLVSQAHHNAQPVPGHGPPSPSTSVSSQSSVPSRSTAPTSPSTAGPYLHNYATAPHKRRPSEYTMGVSASTSSLVGVSNAIMDRKRSLLAESEIEGSHRKPSRMRTSSLGASSERAPMAVAQSWQDAGSAMPSGGIVMESSFSGGSNAGSLTAGERGPPSDGTRPSVAALSDTSATDSTGTCLIAEDNPIALRMLENILGKIGIRTVSSVRNGAEATRLAMGDVRYSVIFLDLTLPIVSGEDAAKMIKSTRNVNSSTPIVALASYDREDPVDVSHSVFNAVLAKPLNKADIISTLSKISSNGLAASVGPRERRGTFMFPPPTSGLLAMQLSTPPASGSVYAASDATSAGLSSLMLDSKRASASDTDPLSGGSEWGSRRESHAVRTPYEKHAP</sequence>
<dbReference type="Gene3D" id="3.40.50.2300">
    <property type="match status" value="1"/>
</dbReference>
<feature type="region of interest" description="Disordered" evidence="12">
    <location>
        <begin position="2454"/>
        <end position="2629"/>
    </location>
</feature>
<dbReference type="SMART" id="SM00091">
    <property type="entry name" value="PAS"/>
    <property type="match status" value="1"/>
</dbReference>
<feature type="compositionally biased region" description="Low complexity" evidence="12">
    <location>
        <begin position="505"/>
        <end position="517"/>
    </location>
</feature>
<keyword evidence="4 17" id="KW-0808">Transferase</keyword>
<evidence type="ECO:0000256" key="5">
    <source>
        <dbReference type="ARBA" id="ARBA00022741"/>
    </source>
</evidence>
<reference evidence="17" key="1">
    <citation type="journal article" date="2023" name="PhytoFront">
        <title>Draft Genome Resources of Seven Strains of Tilletia horrida, Causal Agent of Kernel Smut of Rice.</title>
        <authorList>
            <person name="Khanal S."/>
            <person name="Antony Babu S."/>
            <person name="Zhou X.G."/>
        </authorList>
    </citation>
    <scope>NUCLEOTIDE SEQUENCE</scope>
    <source>
        <strain evidence="17">TX6</strain>
    </source>
</reference>
<feature type="compositionally biased region" description="Low complexity" evidence="12">
    <location>
        <begin position="300"/>
        <end position="315"/>
    </location>
</feature>
<dbReference type="Proteomes" id="UP001176517">
    <property type="component" value="Unassembled WGS sequence"/>
</dbReference>
<dbReference type="SMART" id="SM00133">
    <property type="entry name" value="S_TK_X"/>
    <property type="match status" value="1"/>
</dbReference>
<evidence type="ECO:0000256" key="3">
    <source>
        <dbReference type="ARBA" id="ARBA00022553"/>
    </source>
</evidence>
<feature type="region of interest" description="Disordered" evidence="12">
    <location>
        <begin position="3150"/>
        <end position="3169"/>
    </location>
</feature>
<keyword evidence="6" id="KW-0418">Kinase</keyword>
<dbReference type="PROSITE" id="PS50110">
    <property type="entry name" value="RESPONSE_REGULATORY"/>
    <property type="match status" value="1"/>
</dbReference>
<keyword evidence="7" id="KW-0067">ATP-binding</keyword>
<dbReference type="Pfam" id="PF00072">
    <property type="entry name" value="Response_reg"/>
    <property type="match status" value="1"/>
</dbReference>
<evidence type="ECO:0000256" key="12">
    <source>
        <dbReference type="SAM" id="MobiDB-lite"/>
    </source>
</evidence>
<feature type="compositionally biased region" description="Polar residues" evidence="12">
    <location>
        <begin position="2820"/>
        <end position="2829"/>
    </location>
</feature>
<feature type="compositionally biased region" description="Polar residues" evidence="12">
    <location>
        <begin position="1423"/>
        <end position="1434"/>
    </location>
</feature>
<dbReference type="PANTHER" id="PTHR24356:SF1">
    <property type="entry name" value="SERINE_THREONINE-PROTEIN KINASE GREATWALL"/>
    <property type="match status" value="1"/>
</dbReference>
<dbReference type="GO" id="GO:1901992">
    <property type="term" value="P:positive regulation of mitotic cell cycle phase transition"/>
    <property type="evidence" value="ECO:0007669"/>
    <property type="project" value="UniProtKB-ARBA"/>
</dbReference>
<feature type="domain" description="PAS" evidence="15">
    <location>
        <begin position="2089"/>
        <end position="2144"/>
    </location>
</feature>
<keyword evidence="3 10" id="KW-0597">Phosphoprotein</keyword>
<dbReference type="CDD" id="cd17546">
    <property type="entry name" value="REC_hyHK_CKI1_RcsC-like"/>
    <property type="match status" value="1"/>
</dbReference>
<dbReference type="GO" id="GO:0005737">
    <property type="term" value="C:cytoplasm"/>
    <property type="evidence" value="ECO:0007669"/>
    <property type="project" value="TreeGrafter"/>
</dbReference>
<feature type="region of interest" description="Disordered" evidence="12">
    <location>
        <begin position="3306"/>
        <end position="3341"/>
    </location>
</feature>
<keyword evidence="5" id="KW-0547">Nucleotide-binding</keyword>
<feature type="region of interest" description="Disordered" evidence="12">
    <location>
        <begin position="2869"/>
        <end position="2890"/>
    </location>
</feature>
<dbReference type="InterPro" id="IPR035965">
    <property type="entry name" value="PAS-like_dom_sf"/>
</dbReference>
<dbReference type="InterPro" id="IPR001789">
    <property type="entry name" value="Sig_transdc_resp-reg_receiver"/>
</dbReference>
<feature type="compositionally biased region" description="Low complexity" evidence="12">
    <location>
        <begin position="807"/>
        <end position="835"/>
    </location>
</feature>
<feature type="compositionally biased region" description="Polar residues" evidence="12">
    <location>
        <begin position="3307"/>
        <end position="3317"/>
    </location>
</feature>
<feature type="compositionally biased region" description="Low complexity" evidence="12">
    <location>
        <begin position="1301"/>
        <end position="1324"/>
    </location>
</feature>
<dbReference type="Gene3D" id="1.10.510.10">
    <property type="entry name" value="Transferase(Phosphotransferase) domain 1"/>
    <property type="match status" value="2"/>
</dbReference>
<feature type="compositionally biased region" description="Low complexity" evidence="12">
    <location>
        <begin position="249"/>
        <end position="264"/>
    </location>
</feature>
<feature type="region of interest" description="Disordered" evidence="12">
    <location>
        <begin position="3524"/>
        <end position="3559"/>
    </location>
</feature>
<dbReference type="InterPro" id="IPR011006">
    <property type="entry name" value="CheY-like_superfamily"/>
</dbReference>
<feature type="compositionally biased region" description="Polar residues" evidence="12">
    <location>
        <begin position="587"/>
        <end position="597"/>
    </location>
</feature>
<feature type="compositionally biased region" description="Basic and acidic residues" evidence="12">
    <location>
        <begin position="1130"/>
        <end position="1148"/>
    </location>
</feature>
<dbReference type="FunFam" id="1.10.510.10:FF:000340">
    <property type="entry name" value="Serine threonine protein kinase"/>
    <property type="match status" value="1"/>
</dbReference>
<feature type="region of interest" description="Disordered" evidence="12">
    <location>
        <begin position="1355"/>
        <end position="1652"/>
    </location>
</feature>
<evidence type="ECO:0000259" key="16">
    <source>
        <dbReference type="PROSITE" id="PS51285"/>
    </source>
</evidence>
<dbReference type="SUPFAM" id="SSF56112">
    <property type="entry name" value="Protein kinase-like (PK-like)"/>
    <property type="match status" value="1"/>
</dbReference>
<feature type="compositionally biased region" description="Acidic residues" evidence="12">
    <location>
        <begin position="1769"/>
        <end position="1778"/>
    </location>
</feature>
<feature type="compositionally biased region" description="Low complexity" evidence="12">
    <location>
        <begin position="1845"/>
        <end position="1858"/>
    </location>
</feature>
<evidence type="ECO:0000259" key="13">
    <source>
        <dbReference type="PROSITE" id="PS50011"/>
    </source>
</evidence>
<feature type="compositionally biased region" description="Basic and acidic residues" evidence="12">
    <location>
        <begin position="1"/>
        <end position="10"/>
    </location>
</feature>
<evidence type="ECO:0000256" key="9">
    <source>
        <dbReference type="ARBA" id="ARBA00048679"/>
    </source>
</evidence>
<keyword evidence="2" id="KW-0723">Serine/threonine-protein kinase</keyword>
<accession>A0AAN6GQ36</accession>
<evidence type="ECO:0000313" key="17">
    <source>
        <dbReference type="EMBL" id="KAK0548007.1"/>
    </source>
</evidence>
<feature type="compositionally biased region" description="Low complexity" evidence="12">
    <location>
        <begin position="2027"/>
        <end position="2038"/>
    </location>
</feature>
<feature type="compositionally biased region" description="Low complexity" evidence="12">
    <location>
        <begin position="2804"/>
        <end position="2818"/>
    </location>
</feature>
<dbReference type="InterPro" id="IPR008271">
    <property type="entry name" value="Ser/Thr_kinase_AS"/>
</dbReference>
<feature type="compositionally biased region" description="Low complexity" evidence="12">
    <location>
        <begin position="3189"/>
        <end position="3210"/>
    </location>
</feature>
<dbReference type="InterPro" id="IPR050236">
    <property type="entry name" value="Ser_Thr_kinase_AGC"/>
</dbReference>
<dbReference type="InterPro" id="IPR000014">
    <property type="entry name" value="PAS"/>
</dbReference>
<feature type="compositionally biased region" description="Basic and acidic residues" evidence="12">
    <location>
        <begin position="1175"/>
        <end position="1190"/>
    </location>
</feature>
<feature type="compositionally biased region" description="Basic residues" evidence="12">
    <location>
        <begin position="1835"/>
        <end position="1844"/>
    </location>
</feature>
<feature type="region of interest" description="Disordered" evidence="12">
    <location>
        <begin position="1806"/>
        <end position="1878"/>
    </location>
</feature>
<feature type="compositionally biased region" description="Low complexity" evidence="12">
    <location>
        <begin position="1613"/>
        <end position="1627"/>
    </location>
</feature>
<feature type="compositionally biased region" description="Low complexity" evidence="12">
    <location>
        <begin position="1475"/>
        <end position="1487"/>
    </location>
</feature>
<feature type="compositionally biased region" description="Acidic residues" evidence="12">
    <location>
        <begin position="2470"/>
        <end position="2489"/>
    </location>
</feature>
<feature type="modified residue" description="4-aspartylphosphate" evidence="10">
    <location>
        <position position="3399"/>
    </location>
</feature>
<feature type="compositionally biased region" description="Low complexity" evidence="12">
    <location>
        <begin position="2869"/>
        <end position="2885"/>
    </location>
</feature>
<feature type="region of interest" description="Disordered" evidence="12">
    <location>
        <begin position="1717"/>
        <end position="1794"/>
    </location>
</feature>
<proteinExistence type="predicted"/>
<keyword evidence="11" id="KW-0175">Coiled coil</keyword>
<evidence type="ECO:0000256" key="10">
    <source>
        <dbReference type="PROSITE-ProRule" id="PRU00169"/>
    </source>
</evidence>
<feature type="compositionally biased region" description="Low complexity" evidence="12">
    <location>
        <begin position="1525"/>
        <end position="1544"/>
    </location>
</feature>
<dbReference type="PROSITE" id="PS50011">
    <property type="entry name" value="PROTEIN_KINASE_DOM"/>
    <property type="match status" value="1"/>
</dbReference>
<dbReference type="CDD" id="cd05611">
    <property type="entry name" value="STKc_Rim15_like"/>
    <property type="match status" value="1"/>
</dbReference>
<feature type="compositionally biased region" description="Polar residues" evidence="12">
    <location>
        <begin position="1405"/>
        <end position="1415"/>
    </location>
</feature>
<evidence type="ECO:0000313" key="18">
    <source>
        <dbReference type="Proteomes" id="UP001176517"/>
    </source>
</evidence>
<feature type="compositionally biased region" description="Polar residues" evidence="12">
    <location>
        <begin position="1160"/>
        <end position="1172"/>
    </location>
</feature>
<feature type="compositionally biased region" description="Polar residues" evidence="12">
    <location>
        <begin position="1591"/>
        <end position="1608"/>
    </location>
</feature>
<evidence type="ECO:0000256" key="11">
    <source>
        <dbReference type="SAM" id="Coils"/>
    </source>
</evidence>
<dbReference type="PROSITE" id="PS50112">
    <property type="entry name" value="PAS"/>
    <property type="match status" value="1"/>
</dbReference>
<feature type="compositionally biased region" description="Low complexity" evidence="12">
    <location>
        <begin position="543"/>
        <end position="586"/>
    </location>
</feature>
<feature type="compositionally biased region" description="Basic and acidic residues" evidence="12">
    <location>
        <begin position="2043"/>
        <end position="2053"/>
    </location>
</feature>
<protein>
    <recommendedName>
        <fullName evidence="1">non-specific serine/threonine protein kinase</fullName>
        <ecNumber evidence="1">2.7.11.1</ecNumber>
    </recommendedName>
</protein>
<feature type="region of interest" description="Disordered" evidence="12">
    <location>
        <begin position="537"/>
        <end position="603"/>
    </location>
</feature>
<feature type="region of interest" description="Disordered" evidence="12">
    <location>
        <begin position="2792"/>
        <end position="2843"/>
    </location>
</feature>
<organism evidence="17 18">
    <name type="scientific">Tilletia horrida</name>
    <dbReference type="NCBI Taxonomy" id="155126"/>
    <lineage>
        <taxon>Eukaryota</taxon>
        <taxon>Fungi</taxon>
        <taxon>Dikarya</taxon>
        <taxon>Basidiomycota</taxon>
        <taxon>Ustilaginomycotina</taxon>
        <taxon>Exobasidiomycetes</taxon>
        <taxon>Tilletiales</taxon>
        <taxon>Tilletiaceae</taxon>
        <taxon>Tilletia</taxon>
    </lineage>
</organism>
<dbReference type="Gene3D" id="3.30.200.20">
    <property type="entry name" value="Phosphorylase Kinase, domain 1"/>
    <property type="match status" value="1"/>
</dbReference>
<feature type="compositionally biased region" description="Low complexity" evidence="12">
    <location>
        <begin position="227"/>
        <end position="241"/>
    </location>
</feature>
<dbReference type="Gene3D" id="3.30.450.20">
    <property type="entry name" value="PAS domain"/>
    <property type="match status" value="1"/>
</dbReference>
<dbReference type="InterPro" id="IPR011009">
    <property type="entry name" value="Kinase-like_dom_sf"/>
</dbReference>
<feature type="compositionally biased region" description="Low complexity" evidence="12">
    <location>
        <begin position="1456"/>
        <end position="1467"/>
    </location>
</feature>
<feature type="compositionally biased region" description="Low complexity" evidence="12">
    <location>
        <begin position="324"/>
        <end position="333"/>
    </location>
</feature>
<feature type="coiled-coil region" evidence="11">
    <location>
        <begin position="2260"/>
        <end position="2294"/>
    </location>
</feature>
<evidence type="ECO:0000256" key="6">
    <source>
        <dbReference type="ARBA" id="ARBA00022777"/>
    </source>
</evidence>
<dbReference type="PROSITE" id="PS00108">
    <property type="entry name" value="PROTEIN_KINASE_ST"/>
    <property type="match status" value="1"/>
</dbReference>
<evidence type="ECO:0000256" key="2">
    <source>
        <dbReference type="ARBA" id="ARBA00022527"/>
    </source>
</evidence>
<evidence type="ECO:0000256" key="8">
    <source>
        <dbReference type="ARBA" id="ARBA00047899"/>
    </source>
</evidence>
<feature type="compositionally biased region" description="Pro residues" evidence="12">
    <location>
        <begin position="494"/>
        <end position="504"/>
    </location>
</feature>
<dbReference type="PROSITE" id="PS51285">
    <property type="entry name" value="AGC_KINASE_CTER"/>
    <property type="match status" value="1"/>
</dbReference>
<dbReference type="SMART" id="SM00448">
    <property type="entry name" value="REC"/>
    <property type="match status" value="1"/>
</dbReference>
<feature type="domain" description="Protein kinase" evidence="13">
    <location>
        <begin position="2635"/>
        <end position="3024"/>
    </location>
</feature>
<dbReference type="CDD" id="cd00130">
    <property type="entry name" value="PAS"/>
    <property type="match status" value="1"/>
</dbReference>
<evidence type="ECO:0000256" key="7">
    <source>
        <dbReference type="ARBA" id="ARBA00022840"/>
    </source>
</evidence>
<feature type="compositionally biased region" description="Polar residues" evidence="12">
    <location>
        <begin position="2005"/>
        <end position="2026"/>
    </location>
</feature>